<sequence length="409" mass="45602">MKRRAFLGTALCAAAALSRAVEPPRDISIVQDFDELWKTLADRYCFFDQKATDWNRVRAMYRPMALRLDTEEEFQRLAHRVLNELYDAHTGVNNAPDGMPRYPWYDLVTERHGDTARVIAVKEGSPAENAGILPGDAVLAADGVPVLTAMRAFLPRCLKHFDPEAERYALNVPISGLRGRPRRLTMRRTAGTSSDIRELTLDVPAVRREPDVSWRRLDGGFGYIRIASFVDNAAVSAFDKALEELREAAALIIDVRRNGGGDTGVAVPMMGRFITERRVYAHMRRREGSGLGGYWREYVDPRGPFTYASPVAVLTDRWSASMAEGFPMGMRGIGRATIIGQPMMGLGAAVFSLRCDRTGIQAQYSAEPVYDANRRWRSLMRPDIVVPEGADIMDAALRYLAAATSGNRR</sequence>
<keyword evidence="3" id="KW-1185">Reference proteome</keyword>
<dbReference type="EMBL" id="JAAIVB010000084">
    <property type="protein sequence ID" value="NEX64639.1"/>
    <property type="molecule type" value="Genomic_DNA"/>
</dbReference>
<comment type="caution">
    <text evidence="2">The sequence shown here is derived from an EMBL/GenBank/DDBJ whole genome shotgun (WGS) entry which is preliminary data.</text>
</comment>
<feature type="domain" description="Tail specific protease" evidence="1">
    <location>
        <begin position="179"/>
        <end position="387"/>
    </location>
</feature>
<dbReference type="GO" id="GO:0006508">
    <property type="term" value="P:proteolysis"/>
    <property type="evidence" value="ECO:0007669"/>
    <property type="project" value="InterPro"/>
</dbReference>
<dbReference type="AlphaFoldDB" id="A0A6B3SZU3"/>
<dbReference type="Pfam" id="PF03572">
    <property type="entry name" value="Peptidase_S41"/>
    <property type="match status" value="1"/>
</dbReference>
<accession>A0A6B3SZU3</accession>
<dbReference type="CDD" id="cd06567">
    <property type="entry name" value="Peptidase_S41"/>
    <property type="match status" value="1"/>
</dbReference>
<organism evidence="2 3">
    <name type="scientific">Noviherbaspirillum galbum</name>
    <dbReference type="NCBI Taxonomy" id="2709383"/>
    <lineage>
        <taxon>Bacteria</taxon>
        <taxon>Pseudomonadati</taxon>
        <taxon>Pseudomonadota</taxon>
        <taxon>Betaproteobacteria</taxon>
        <taxon>Burkholderiales</taxon>
        <taxon>Oxalobacteraceae</taxon>
        <taxon>Noviherbaspirillum</taxon>
    </lineage>
</organism>
<dbReference type="GO" id="GO:0030288">
    <property type="term" value="C:outer membrane-bounded periplasmic space"/>
    <property type="evidence" value="ECO:0007669"/>
    <property type="project" value="TreeGrafter"/>
</dbReference>
<evidence type="ECO:0000313" key="2">
    <source>
        <dbReference type="EMBL" id="NEX64639.1"/>
    </source>
</evidence>
<dbReference type="Gene3D" id="2.30.42.10">
    <property type="match status" value="1"/>
</dbReference>
<evidence type="ECO:0000259" key="1">
    <source>
        <dbReference type="SMART" id="SM00245"/>
    </source>
</evidence>
<dbReference type="Gene3D" id="3.30.750.44">
    <property type="match status" value="1"/>
</dbReference>
<name>A0A6B3SZU3_9BURK</name>
<dbReference type="PANTHER" id="PTHR32060:SF30">
    <property type="entry name" value="CARBOXY-TERMINAL PROCESSING PROTEASE CTPA"/>
    <property type="match status" value="1"/>
</dbReference>
<proteinExistence type="predicted"/>
<dbReference type="GO" id="GO:0004175">
    <property type="term" value="F:endopeptidase activity"/>
    <property type="evidence" value="ECO:0007669"/>
    <property type="project" value="TreeGrafter"/>
</dbReference>
<dbReference type="SMART" id="SM00245">
    <property type="entry name" value="TSPc"/>
    <property type="match status" value="1"/>
</dbReference>
<dbReference type="PANTHER" id="PTHR32060">
    <property type="entry name" value="TAIL-SPECIFIC PROTEASE"/>
    <property type="match status" value="1"/>
</dbReference>
<dbReference type="InterPro" id="IPR036034">
    <property type="entry name" value="PDZ_sf"/>
</dbReference>
<dbReference type="Pfam" id="PF17820">
    <property type="entry name" value="PDZ_6"/>
    <property type="match status" value="1"/>
</dbReference>
<dbReference type="Proteomes" id="UP000482155">
    <property type="component" value="Unassembled WGS sequence"/>
</dbReference>
<dbReference type="SUPFAM" id="SSF52096">
    <property type="entry name" value="ClpP/crotonase"/>
    <property type="match status" value="1"/>
</dbReference>
<evidence type="ECO:0000313" key="3">
    <source>
        <dbReference type="Proteomes" id="UP000482155"/>
    </source>
</evidence>
<dbReference type="InterPro" id="IPR028204">
    <property type="entry name" value="Tricorn_C1"/>
</dbReference>
<dbReference type="InterPro" id="IPR005151">
    <property type="entry name" value="Tail-specific_protease"/>
</dbReference>
<dbReference type="InterPro" id="IPR029045">
    <property type="entry name" value="ClpP/crotonase-like_dom_sf"/>
</dbReference>
<dbReference type="InterPro" id="IPR041489">
    <property type="entry name" value="PDZ_6"/>
</dbReference>
<gene>
    <name evidence="2" type="ORF">G3574_26475</name>
</gene>
<dbReference type="Gene3D" id="3.90.226.10">
    <property type="entry name" value="2-enoyl-CoA Hydratase, Chain A, domain 1"/>
    <property type="match status" value="1"/>
</dbReference>
<dbReference type="GO" id="GO:0007165">
    <property type="term" value="P:signal transduction"/>
    <property type="evidence" value="ECO:0007669"/>
    <property type="project" value="TreeGrafter"/>
</dbReference>
<dbReference type="SUPFAM" id="SSF50156">
    <property type="entry name" value="PDZ domain-like"/>
    <property type="match status" value="1"/>
</dbReference>
<dbReference type="GO" id="GO:0008236">
    <property type="term" value="F:serine-type peptidase activity"/>
    <property type="evidence" value="ECO:0007669"/>
    <property type="project" value="InterPro"/>
</dbReference>
<dbReference type="Pfam" id="PF14684">
    <property type="entry name" value="Tricorn_C1"/>
    <property type="match status" value="1"/>
</dbReference>
<protein>
    <submittedName>
        <fullName evidence="2">PDZ domain-containing protein</fullName>
    </submittedName>
</protein>
<reference evidence="2 3" key="1">
    <citation type="submission" date="2020-02" db="EMBL/GenBank/DDBJ databases">
        <authorList>
            <person name="Kim M.K."/>
        </authorList>
    </citation>
    <scope>NUCLEOTIDE SEQUENCE [LARGE SCALE GENOMIC DNA]</scope>
    <source>
        <strain evidence="2 3">17J57-3</strain>
    </source>
</reference>